<keyword evidence="6" id="KW-0574">Periplasm</keyword>
<dbReference type="FunFam" id="2.60.40.10:FF:000495">
    <property type="entry name" value="Periplasmic beta-glucosidase"/>
    <property type="match status" value="1"/>
</dbReference>
<dbReference type="InterPro" id="IPR017853">
    <property type="entry name" value="GH"/>
</dbReference>
<reference evidence="13" key="1">
    <citation type="submission" date="2021-02" db="EMBL/GenBank/DDBJ databases">
        <authorList>
            <person name="Nowell W R."/>
        </authorList>
    </citation>
    <scope>NUCLEOTIDE SEQUENCE</scope>
</reference>
<evidence type="ECO:0000256" key="5">
    <source>
        <dbReference type="ARBA" id="ARBA00022729"/>
    </source>
</evidence>
<proteinExistence type="inferred from homology"/>
<dbReference type="Gene3D" id="2.60.40.10">
    <property type="entry name" value="Immunoglobulins"/>
    <property type="match status" value="1"/>
</dbReference>
<evidence type="ECO:0000256" key="11">
    <source>
        <dbReference type="SAM" id="SignalP"/>
    </source>
</evidence>
<evidence type="ECO:0000313" key="13">
    <source>
        <dbReference type="EMBL" id="CAF1503993.1"/>
    </source>
</evidence>
<evidence type="ECO:0000256" key="8">
    <source>
        <dbReference type="ARBA" id="ARBA00023295"/>
    </source>
</evidence>
<dbReference type="InterPro" id="IPR026891">
    <property type="entry name" value="Fn3-like"/>
</dbReference>
<comment type="similarity">
    <text evidence="3 10">Belongs to the glycosyl hydrolase 3 family.</text>
</comment>
<keyword evidence="7 10" id="KW-0378">Hydrolase</keyword>
<name>A0A815T736_ADIRI</name>
<protein>
    <recommendedName>
        <fullName evidence="9">Periplasmic beta-glucosidase</fullName>
        <ecNumber evidence="4">3.2.1.21</ecNumber>
    </recommendedName>
</protein>
<dbReference type="NCBIfam" id="NF011678">
    <property type="entry name" value="PRK15098.1"/>
    <property type="match status" value="1"/>
</dbReference>
<dbReference type="Gene3D" id="3.40.50.1700">
    <property type="entry name" value="Glycoside hydrolase family 3 C-terminal domain"/>
    <property type="match status" value="1"/>
</dbReference>
<evidence type="ECO:0000256" key="6">
    <source>
        <dbReference type="ARBA" id="ARBA00022764"/>
    </source>
</evidence>
<dbReference type="GO" id="GO:0009251">
    <property type="term" value="P:glucan catabolic process"/>
    <property type="evidence" value="ECO:0007669"/>
    <property type="project" value="TreeGrafter"/>
</dbReference>
<dbReference type="PROSITE" id="PS00775">
    <property type="entry name" value="GLYCOSYL_HYDROL_F3"/>
    <property type="match status" value="1"/>
</dbReference>
<dbReference type="InterPro" id="IPR036881">
    <property type="entry name" value="Glyco_hydro_3_C_sf"/>
</dbReference>
<dbReference type="FunFam" id="3.40.50.1700:FF:000004">
    <property type="entry name" value="Periplasmic beta-glucosidase"/>
    <property type="match status" value="1"/>
</dbReference>
<feature type="signal peptide" evidence="11">
    <location>
        <begin position="1"/>
        <end position="20"/>
    </location>
</feature>
<evidence type="ECO:0000256" key="2">
    <source>
        <dbReference type="ARBA" id="ARBA00004418"/>
    </source>
</evidence>
<evidence type="ECO:0000256" key="4">
    <source>
        <dbReference type="ARBA" id="ARBA00012744"/>
    </source>
</evidence>
<evidence type="ECO:0000256" key="7">
    <source>
        <dbReference type="ARBA" id="ARBA00022801"/>
    </source>
</evidence>
<dbReference type="AlphaFoldDB" id="A0A815T736"/>
<evidence type="ECO:0000259" key="12">
    <source>
        <dbReference type="SMART" id="SM01217"/>
    </source>
</evidence>
<comment type="subcellular location">
    <subcellularLocation>
        <location evidence="2">Periplasm</location>
    </subcellularLocation>
</comment>
<dbReference type="SUPFAM" id="SSF52279">
    <property type="entry name" value="Beta-D-glucan exohydrolase, C-terminal domain"/>
    <property type="match status" value="1"/>
</dbReference>
<dbReference type="PANTHER" id="PTHR30620">
    <property type="entry name" value="PERIPLASMIC BETA-GLUCOSIDASE-RELATED"/>
    <property type="match status" value="1"/>
</dbReference>
<sequence length="917" mass="102354">MKTFLFLSIVVQTFVLQARTNECQLTPNDDTVFQQIPIKTARRMTITGRLLDYTTHCQKSINNAKIEIICLQLNHRSVCSDVHYTDSRGYFNLTTDFKQEMFLRVTAQSYQTIHKRIPIPSDHHPSEEIVLDWQIVLTTKVDSNQRMKSIVDKLLSEMTLDEKIGQLNLEGVGFNNDGPIISKELREKLQRGEVGGVLGVYTPKAARILQELAINSSRLHIPLIFGFDVIHGHKTVFPIPLAMSATWNMTLIEHSARIGAIEATADALNWVFSPMVDIAHDPRWGRILEGAGEDPWLGSQVAAAMVRGYQANNLSRIDTVAACFKHFGLYGAAESGRDYNTVDMSPIRMYEFYLPPYRAAVDAGAGSVMTSFNEINGVPSTANQWLLTDLLRGQWNFTGFVVTDSTAISELIVHGLGNLQEVSARSINAGVDMDMGSDAFLTTLNQSVQQGKVSEQTIDQACRRILEAKYKLGLLDDPFHYVNETRAQTEIFTKENRLAARDFARRSFVLLKNDKQILPLARSNLTIALIGPLADDHRNLLGAWSGGGDWRQSVSVLEGINQLVGSQIHVLHAKGANLLEDPMMLKLLNAYGGDIVLDNRTAAEMIDEALAMAHKSDVIVAVVGETQGMTGEAASRADIGLPVCQQRLLQALFNASKPVVIVLMNGRPLTLTWEDQYATAILETWFAGTETGNAIAEVLFGFYNPAGKITATFPRSVGQIPLYYNHKNTGRAFKGTPPLSGELPPRLRGPPPSFWDFSRTVERNFRKVSGDFLDRYKSRYLDIPNDPLYPFGYGLSYTTFSFGPLNVDKTELHGDSDQLTIRVVLSNNGSYDGEEVVQLYIGDPVASVTRAVRELKNFQKIFLHARERQELSFLVTTEDLKFFDSNLNYVWEEGIFNIYIGPDSVNTQSVQVMWFKS</sequence>
<evidence type="ECO:0000256" key="1">
    <source>
        <dbReference type="ARBA" id="ARBA00000448"/>
    </source>
</evidence>
<dbReference type="FunFam" id="3.20.20.300:FF:000005">
    <property type="entry name" value="Periplasmic beta-glucosidase"/>
    <property type="match status" value="1"/>
</dbReference>
<dbReference type="EC" id="3.2.1.21" evidence="4"/>
<dbReference type="SUPFAM" id="SSF51445">
    <property type="entry name" value="(Trans)glycosidases"/>
    <property type="match status" value="1"/>
</dbReference>
<comment type="catalytic activity">
    <reaction evidence="1">
        <text>Hydrolysis of terminal, non-reducing beta-D-glucosyl residues with release of beta-D-glucose.</text>
        <dbReference type="EC" id="3.2.1.21"/>
    </reaction>
</comment>
<dbReference type="Pfam" id="PF14310">
    <property type="entry name" value="Fn3-like"/>
    <property type="match status" value="1"/>
</dbReference>
<dbReference type="SMART" id="SM01217">
    <property type="entry name" value="Fn3_like"/>
    <property type="match status" value="1"/>
</dbReference>
<dbReference type="Pfam" id="PF00933">
    <property type="entry name" value="Glyco_hydro_3"/>
    <property type="match status" value="1"/>
</dbReference>
<keyword evidence="5 11" id="KW-0732">Signal</keyword>
<organism evidence="13 14">
    <name type="scientific">Adineta ricciae</name>
    <name type="common">Rotifer</name>
    <dbReference type="NCBI Taxonomy" id="249248"/>
    <lineage>
        <taxon>Eukaryota</taxon>
        <taxon>Metazoa</taxon>
        <taxon>Spiralia</taxon>
        <taxon>Gnathifera</taxon>
        <taxon>Rotifera</taxon>
        <taxon>Eurotatoria</taxon>
        <taxon>Bdelloidea</taxon>
        <taxon>Adinetida</taxon>
        <taxon>Adinetidae</taxon>
        <taxon>Adineta</taxon>
    </lineage>
</organism>
<evidence type="ECO:0000256" key="10">
    <source>
        <dbReference type="RuleBase" id="RU361161"/>
    </source>
</evidence>
<dbReference type="InterPro" id="IPR051915">
    <property type="entry name" value="Cellulose_Degrad_GH3"/>
</dbReference>
<feature type="chain" id="PRO_5033044523" description="Periplasmic beta-glucosidase" evidence="11">
    <location>
        <begin position="21"/>
        <end position="917"/>
    </location>
</feature>
<dbReference type="GO" id="GO:0008422">
    <property type="term" value="F:beta-glucosidase activity"/>
    <property type="evidence" value="ECO:0007669"/>
    <property type="project" value="UniProtKB-EC"/>
</dbReference>
<evidence type="ECO:0000313" key="14">
    <source>
        <dbReference type="Proteomes" id="UP000663828"/>
    </source>
</evidence>
<dbReference type="InterPro" id="IPR013783">
    <property type="entry name" value="Ig-like_fold"/>
</dbReference>
<keyword evidence="8 10" id="KW-0326">Glycosidase</keyword>
<accession>A0A815T736</accession>
<dbReference type="EMBL" id="CAJNOR010004459">
    <property type="protein sequence ID" value="CAF1503993.1"/>
    <property type="molecule type" value="Genomic_DNA"/>
</dbReference>
<feature type="domain" description="Fibronectin type III-like" evidence="12">
    <location>
        <begin position="835"/>
        <end position="904"/>
    </location>
</feature>
<dbReference type="InterPro" id="IPR019800">
    <property type="entry name" value="Glyco_hydro_3_AS"/>
</dbReference>
<dbReference type="Proteomes" id="UP000663828">
    <property type="component" value="Unassembled WGS sequence"/>
</dbReference>
<dbReference type="InterPro" id="IPR036962">
    <property type="entry name" value="Glyco_hydro_3_N_sf"/>
</dbReference>
<dbReference type="Pfam" id="PF01915">
    <property type="entry name" value="Glyco_hydro_3_C"/>
    <property type="match status" value="1"/>
</dbReference>
<dbReference type="PRINTS" id="PR00133">
    <property type="entry name" value="GLHYDRLASE3"/>
</dbReference>
<dbReference type="InterPro" id="IPR002772">
    <property type="entry name" value="Glyco_hydro_3_C"/>
</dbReference>
<dbReference type="Gene3D" id="3.20.20.300">
    <property type="entry name" value="Glycoside hydrolase, family 3, N-terminal domain"/>
    <property type="match status" value="1"/>
</dbReference>
<gene>
    <name evidence="13" type="ORF">XAT740_LOCUS39829</name>
</gene>
<comment type="caution">
    <text evidence="13">The sequence shown here is derived from an EMBL/GenBank/DDBJ whole genome shotgun (WGS) entry which is preliminary data.</text>
</comment>
<evidence type="ECO:0000256" key="9">
    <source>
        <dbReference type="ARBA" id="ARBA00067498"/>
    </source>
</evidence>
<keyword evidence="14" id="KW-1185">Reference proteome</keyword>
<dbReference type="PANTHER" id="PTHR30620:SF16">
    <property type="entry name" value="LYSOSOMAL BETA GLUCOSIDASE"/>
    <property type="match status" value="1"/>
</dbReference>
<evidence type="ECO:0000256" key="3">
    <source>
        <dbReference type="ARBA" id="ARBA00005336"/>
    </source>
</evidence>
<dbReference type="InterPro" id="IPR001764">
    <property type="entry name" value="Glyco_hydro_3_N"/>
</dbReference>